<proteinExistence type="predicted"/>
<accession>A0ABV9TWA4</accession>
<evidence type="ECO:0000313" key="2">
    <source>
        <dbReference type="Proteomes" id="UP001595872"/>
    </source>
</evidence>
<comment type="caution">
    <text evidence="1">The sequence shown here is derived from an EMBL/GenBank/DDBJ whole genome shotgun (WGS) entry which is preliminary data.</text>
</comment>
<organism evidence="1 2">
    <name type="scientific">Actinomadura gamaensis</name>
    <dbReference type="NCBI Taxonomy" id="1763541"/>
    <lineage>
        <taxon>Bacteria</taxon>
        <taxon>Bacillati</taxon>
        <taxon>Actinomycetota</taxon>
        <taxon>Actinomycetes</taxon>
        <taxon>Streptosporangiales</taxon>
        <taxon>Thermomonosporaceae</taxon>
        <taxon>Actinomadura</taxon>
    </lineage>
</organism>
<keyword evidence="2" id="KW-1185">Reference proteome</keyword>
<dbReference type="Proteomes" id="UP001595872">
    <property type="component" value="Unassembled WGS sequence"/>
</dbReference>
<reference evidence="2" key="1">
    <citation type="journal article" date="2019" name="Int. J. Syst. Evol. Microbiol.">
        <title>The Global Catalogue of Microorganisms (GCM) 10K type strain sequencing project: providing services to taxonomists for standard genome sequencing and annotation.</title>
        <authorList>
            <consortium name="The Broad Institute Genomics Platform"/>
            <consortium name="The Broad Institute Genome Sequencing Center for Infectious Disease"/>
            <person name="Wu L."/>
            <person name="Ma J."/>
        </authorList>
    </citation>
    <scope>NUCLEOTIDE SEQUENCE [LARGE SCALE GENOMIC DNA]</scope>
    <source>
        <strain evidence="2">KLKA75</strain>
    </source>
</reference>
<sequence>MQTRQWLVIDAPLDNGVSVEASRGDPRNVVELGSGIRQAGWVQNPGWPHEVKGFDTRPAPGQVSTMTLNQNQWELVVLALDCWAAVDDRRG</sequence>
<evidence type="ECO:0000313" key="1">
    <source>
        <dbReference type="EMBL" id="MFC4907738.1"/>
    </source>
</evidence>
<name>A0ABV9TWA4_9ACTN</name>
<gene>
    <name evidence="1" type="ORF">ACFPCY_10435</name>
</gene>
<dbReference type="RefSeq" id="WP_378253735.1">
    <property type="nucleotide sequence ID" value="NZ_JBHSIT010000002.1"/>
</dbReference>
<dbReference type="EMBL" id="JBHSIT010000002">
    <property type="protein sequence ID" value="MFC4907738.1"/>
    <property type="molecule type" value="Genomic_DNA"/>
</dbReference>
<protein>
    <recommendedName>
        <fullName evidence="3">Transposase</fullName>
    </recommendedName>
</protein>
<evidence type="ECO:0008006" key="3">
    <source>
        <dbReference type="Google" id="ProtNLM"/>
    </source>
</evidence>